<protein>
    <submittedName>
        <fullName evidence="2">Acyl carrier protein</fullName>
    </submittedName>
</protein>
<evidence type="ECO:0000313" key="2">
    <source>
        <dbReference type="EMBL" id="MEL4457150.1"/>
    </source>
</evidence>
<dbReference type="SUPFAM" id="SSF47336">
    <property type="entry name" value="ACP-like"/>
    <property type="match status" value="1"/>
</dbReference>
<evidence type="ECO:0000313" key="3">
    <source>
        <dbReference type="Proteomes" id="UP001474120"/>
    </source>
</evidence>
<dbReference type="EMBL" id="JBCDNA010000003">
    <property type="protein sequence ID" value="MEL4457150.1"/>
    <property type="molecule type" value="Genomic_DNA"/>
</dbReference>
<reference evidence="2 3" key="1">
    <citation type="submission" date="2024-04" db="EMBL/GenBank/DDBJ databases">
        <title>whole genome sequencing of Lutimonas vermicola strain IMCC1616.</title>
        <authorList>
            <person name="Bae S.S."/>
        </authorList>
    </citation>
    <scope>NUCLEOTIDE SEQUENCE [LARGE SCALE GENOMIC DNA]</scope>
    <source>
        <strain evidence="2 3">IMCC1616</strain>
    </source>
</reference>
<dbReference type="InterPro" id="IPR009081">
    <property type="entry name" value="PP-bd_ACP"/>
</dbReference>
<dbReference type="InterPro" id="IPR036736">
    <property type="entry name" value="ACP-like_sf"/>
</dbReference>
<proteinExistence type="predicted"/>
<dbReference type="Proteomes" id="UP001474120">
    <property type="component" value="Unassembled WGS sequence"/>
</dbReference>
<comment type="caution">
    <text evidence="2">The sequence shown here is derived from an EMBL/GenBank/DDBJ whole genome shotgun (WGS) entry which is preliminary data.</text>
</comment>
<dbReference type="Gene3D" id="1.10.1200.10">
    <property type="entry name" value="ACP-like"/>
    <property type="match status" value="1"/>
</dbReference>
<dbReference type="PROSITE" id="PS50075">
    <property type="entry name" value="CARRIER"/>
    <property type="match status" value="1"/>
</dbReference>
<keyword evidence="3" id="KW-1185">Reference proteome</keyword>
<dbReference type="RefSeq" id="WP_342161310.1">
    <property type="nucleotide sequence ID" value="NZ_JBCDNA010000003.1"/>
</dbReference>
<feature type="domain" description="Carrier" evidence="1">
    <location>
        <begin position="4"/>
        <end position="84"/>
    </location>
</feature>
<accession>A0ABU9L704</accession>
<sequence length="91" mass="10505">MNAIDITKLEEEIKNYIIEASLEDIDIIDKITPIFETGLLDSMGLLFLIEFLTENYQVEVNDDDIIPENFESIQSIVVFVERKLNVNKAVR</sequence>
<organism evidence="2 3">
    <name type="scientific">Lutimonas vermicola</name>
    <dbReference type="NCBI Taxonomy" id="414288"/>
    <lineage>
        <taxon>Bacteria</taxon>
        <taxon>Pseudomonadati</taxon>
        <taxon>Bacteroidota</taxon>
        <taxon>Flavobacteriia</taxon>
        <taxon>Flavobacteriales</taxon>
        <taxon>Flavobacteriaceae</taxon>
        <taxon>Lutimonas</taxon>
    </lineage>
</organism>
<evidence type="ECO:0000259" key="1">
    <source>
        <dbReference type="PROSITE" id="PS50075"/>
    </source>
</evidence>
<name>A0ABU9L704_9FLAO</name>
<gene>
    <name evidence="2" type="ORF">AABB81_14680</name>
</gene>